<dbReference type="CDD" id="cd00038">
    <property type="entry name" value="CAP_ED"/>
    <property type="match status" value="1"/>
</dbReference>
<dbReference type="Gene3D" id="2.60.120.10">
    <property type="entry name" value="Jelly Rolls"/>
    <property type="match status" value="1"/>
</dbReference>
<evidence type="ECO:0000256" key="2">
    <source>
        <dbReference type="ARBA" id="ARBA00022741"/>
    </source>
</evidence>
<feature type="domain" description="Cyclic nucleotide-binding" evidence="6">
    <location>
        <begin position="374"/>
        <end position="476"/>
    </location>
</feature>
<comment type="caution">
    <text evidence="7">The sequence shown here is derived from an EMBL/GenBank/DDBJ whole genome shotgun (WGS) entry which is preliminary data.</text>
</comment>
<dbReference type="AlphaFoldDB" id="A0A9D6Z297"/>
<sequence length="591" mass="66916">MTEIEVKETSSSKSRQVVFEPVTFGRYRLIDQISKGGMSDIFLAKISSVAGFQKPLVIKKLLPQYANKPRYVRRFINEARTLSRLNHANIVQVTDMGVIDSEYYIAMEYVEGRNIAHILSKASKTGHRPSMEFIFHVALEVARGLAYAHKRRGPGGENLVLVHQDVNAFNVMMSYEAEVKIIDFGIAQAFLDKSNRSGFPVAGKLLYFSPEQIQRKQLDRRVDIYGTGVLLYELLTGERLIKHQETVSDTIKMILQMDISKKLEEDANHIPAPVKPILMKAMALKPDDRYTWMEDMTADLRQVAKKLRLNIDYSAMSAYMKEQFTRELVLDKRRMRKLLADEFPRRGLPGTVDKAIKGSALCLLDRLVKLRSGSFRDVAGIEPGEIESGLRTLKFNSGKVIFRQGDTGTDIYVVEKGKVRVFFNVGNMRQTIATVGHGEFFGDTSLVENVRSVSALADEDCVLLAIDKVLYEKLMGNDTAREVVTNLEMRIRDVVCLLESSLLEDSLSKLIHALLFFQRRTSNENGSVIELAELADVFRLESNTQTVRYLEKLQSLEILSFDDRVIRVANCEKLENVLNVLSGRGKLTLKL</sequence>
<accession>A0A9D6Z297</accession>
<keyword evidence="2" id="KW-0547">Nucleotide-binding</keyword>
<name>A0A9D6Z297_9BACT</name>
<evidence type="ECO:0000313" key="7">
    <source>
        <dbReference type="EMBL" id="MBI5251953.1"/>
    </source>
</evidence>
<dbReference type="PROSITE" id="PS50042">
    <property type="entry name" value="CNMP_BINDING_3"/>
    <property type="match status" value="1"/>
</dbReference>
<dbReference type="InterPro" id="IPR011009">
    <property type="entry name" value="Kinase-like_dom_sf"/>
</dbReference>
<dbReference type="SUPFAM" id="SSF56112">
    <property type="entry name" value="Protein kinase-like (PK-like)"/>
    <property type="match status" value="1"/>
</dbReference>
<dbReference type="InterPro" id="IPR014710">
    <property type="entry name" value="RmlC-like_jellyroll"/>
</dbReference>
<evidence type="ECO:0000259" key="5">
    <source>
        <dbReference type="PROSITE" id="PS50011"/>
    </source>
</evidence>
<organism evidence="7 8">
    <name type="scientific">Desulfomonile tiedjei</name>
    <dbReference type="NCBI Taxonomy" id="2358"/>
    <lineage>
        <taxon>Bacteria</taxon>
        <taxon>Pseudomonadati</taxon>
        <taxon>Thermodesulfobacteriota</taxon>
        <taxon>Desulfomonilia</taxon>
        <taxon>Desulfomonilales</taxon>
        <taxon>Desulfomonilaceae</taxon>
        <taxon>Desulfomonile</taxon>
    </lineage>
</organism>
<dbReference type="InterPro" id="IPR000595">
    <property type="entry name" value="cNMP-bd_dom"/>
</dbReference>
<dbReference type="Pfam" id="PF00069">
    <property type="entry name" value="Pkinase"/>
    <property type="match status" value="1"/>
</dbReference>
<reference evidence="7" key="1">
    <citation type="submission" date="2020-07" db="EMBL/GenBank/DDBJ databases">
        <title>Huge and variable diversity of episymbiotic CPR bacteria and DPANN archaea in groundwater ecosystems.</title>
        <authorList>
            <person name="He C.Y."/>
            <person name="Keren R."/>
            <person name="Whittaker M."/>
            <person name="Farag I.F."/>
            <person name="Doudna J."/>
            <person name="Cate J.H.D."/>
            <person name="Banfield J.F."/>
        </authorList>
    </citation>
    <scope>NUCLEOTIDE SEQUENCE</scope>
    <source>
        <strain evidence="7">NC_groundwater_1664_Pr3_B-0.1um_52_9</strain>
    </source>
</reference>
<feature type="domain" description="Protein kinase" evidence="5">
    <location>
        <begin position="27"/>
        <end position="304"/>
    </location>
</feature>
<keyword evidence="1" id="KW-0808">Transferase</keyword>
<dbReference type="Gene3D" id="3.30.200.20">
    <property type="entry name" value="Phosphorylase Kinase, domain 1"/>
    <property type="match status" value="1"/>
</dbReference>
<dbReference type="EMBL" id="JACRDE010000545">
    <property type="protein sequence ID" value="MBI5251953.1"/>
    <property type="molecule type" value="Genomic_DNA"/>
</dbReference>
<dbReference type="Gene3D" id="1.10.510.10">
    <property type="entry name" value="Transferase(Phosphotransferase) domain 1"/>
    <property type="match status" value="1"/>
</dbReference>
<gene>
    <name evidence="7" type="ORF">HY912_20870</name>
</gene>
<dbReference type="GO" id="GO:0005524">
    <property type="term" value="F:ATP binding"/>
    <property type="evidence" value="ECO:0007669"/>
    <property type="project" value="UniProtKB-KW"/>
</dbReference>
<dbReference type="SMART" id="SM00100">
    <property type="entry name" value="cNMP"/>
    <property type="match status" value="1"/>
</dbReference>
<dbReference type="Pfam" id="PF00027">
    <property type="entry name" value="cNMP_binding"/>
    <property type="match status" value="1"/>
</dbReference>
<dbReference type="PANTHER" id="PTHR43289:SF6">
    <property type="entry name" value="SERINE_THREONINE-PROTEIN KINASE NEKL-3"/>
    <property type="match status" value="1"/>
</dbReference>
<dbReference type="SUPFAM" id="SSF51206">
    <property type="entry name" value="cAMP-binding domain-like"/>
    <property type="match status" value="1"/>
</dbReference>
<keyword evidence="4" id="KW-0067">ATP-binding</keyword>
<dbReference type="PROSITE" id="PS50011">
    <property type="entry name" value="PROTEIN_KINASE_DOM"/>
    <property type="match status" value="1"/>
</dbReference>
<dbReference type="GO" id="GO:0004674">
    <property type="term" value="F:protein serine/threonine kinase activity"/>
    <property type="evidence" value="ECO:0007669"/>
    <property type="project" value="TreeGrafter"/>
</dbReference>
<evidence type="ECO:0000313" key="8">
    <source>
        <dbReference type="Proteomes" id="UP000807825"/>
    </source>
</evidence>
<keyword evidence="3 7" id="KW-0418">Kinase</keyword>
<proteinExistence type="predicted"/>
<dbReference type="InterPro" id="IPR018490">
    <property type="entry name" value="cNMP-bd_dom_sf"/>
</dbReference>
<evidence type="ECO:0000256" key="4">
    <source>
        <dbReference type="ARBA" id="ARBA00022840"/>
    </source>
</evidence>
<dbReference type="Proteomes" id="UP000807825">
    <property type="component" value="Unassembled WGS sequence"/>
</dbReference>
<dbReference type="InterPro" id="IPR000719">
    <property type="entry name" value="Prot_kinase_dom"/>
</dbReference>
<evidence type="ECO:0000256" key="1">
    <source>
        <dbReference type="ARBA" id="ARBA00022679"/>
    </source>
</evidence>
<evidence type="ECO:0000256" key="3">
    <source>
        <dbReference type="ARBA" id="ARBA00022777"/>
    </source>
</evidence>
<evidence type="ECO:0000259" key="6">
    <source>
        <dbReference type="PROSITE" id="PS50042"/>
    </source>
</evidence>
<dbReference type="PANTHER" id="PTHR43289">
    <property type="entry name" value="MITOGEN-ACTIVATED PROTEIN KINASE KINASE KINASE 20-RELATED"/>
    <property type="match status" value="1"/>
</dbReference>
<protein>
    <submittedName>
        <fullName evidence="7">Protein kinase</fullName>
    </submittedName>
</protein>
<dbReference type="CDD" id="cd14014">
    <property type="entry name" value="STKc_PknB_like"/>
    <property type="match status" value="1"/>
</dbReference>